<comment type="caution">
    <text evidence="5">The sequence shown here is derived from an EMBL/GenBank/DDBJ whole genome shotgun (WGS) entry which is preliminary data.</text>
</comment>
<dbReference type="RefSeq" id="WP_248636493.1">
    <property type="nucleotide sequence ID" value="NZ_JALPTH010000029.1"/>
</dbReference>
<evidence type="ECO:0000256" key="1">
    <source>
        <dbReference type="ARBA" id="ARBA00023015"/>
    </source>
</evidence>
<name>A0ABT0IH89_9ACTN</name>
<dbReference type="Gene3D" id="1.10.10.60">
    <property type="entry name" value="Homeodomain-like"/>
    <property type="match status" value="1"/>
</dbReference>
<dbReference type="EMBL" id="JALPTH010000029">
    <property type="protein sequence ID" value="MCK8680671.1"/>
    <property type="molecule type" value="Genomic_DNA"/>
</dbReference>
<dbReference type="InterPro" id="IPR018060">
    <property type="entry name" value="HTH_AraC"/>
</dbReference>
<dbReference type="PROSITE" id="PS01124">
    <property type="entry name" value="HTH_ARAC_FAMILY_2"/>
    <property type="match status" value="1"/>
</dbReference>
<dbReference type="PANTHER" id="PTHR47894">
    <property type="entry name" value="HTH-TYPE TRANSCRIPTIONAL REGULATOR GADX"/>
    <property type="match status" value="1"/>
</dbReference>
<organism evidence="5 6">
    <name type="scientific">Streptomyces lichenis</name>
    <dbReference type="NCBI Taxonomy" id="2306967"/>
    <lineage>
        <taxon>Bacteria</taxon>
        <taxon>Bacillati</taxon>
        <taxon>Actinomycetota</taxon>
        <taxon>Actinomycetes</taxon>
        <taxon>Kitasatosporales</taxon>
        <taxon>Streptomycetaceae</taxon>
        <taxon>Streptomyces</taxon>
    </lineage>
</organism>
<dbReference type="Proteomes" id="UP001522868">
    <property type="component" value="Unassembled WGS sequence"/>
</dbReference>
<evidence type="ECO:0000313" key="6">
    <source>
        <dbReference type="Proteomes" id="UP001522868"/>
    </source>
</evidence>
<evidence type="ECO:0000259" key="4">
    <source>
        <dbReference type="PROSITE" id="PS01124"/>
    </source>
</evidence>
<sequence length="331" mass="36347">MASADLLGIRPDALAGLLGLAPEHLNDDRYRTPAATNVRIWDLMTTRAPWTEAALVMARQSALGRLGAWDYLITSAPTPLQGLRDATDLLPAVADTRTEALVIADEGPQIVVSHVNTAELAYDTASAIRAYSLGLLRQRLTEATFRQIVPVRVALTARAPREHRSLVDLYGTAAIDFESPVSSITFRAADLRTPLAHAQPGLSELVRRHTEMGLTSAVPLRDWLDSFRGTLREAWAERTPSLSAVAGRLSVSPRTLQRRLDEHGTSWTAELELLRRTRTLELLRTTGLTLESIAEQSGYTDARTLRRAIRRWTGHTASALRGMRPPGAEQG</sequence>
<dbReference type="InterPro" id="IPR032687">
    <property type="entry name" value="AraC-type_N"/>
</dbReference>
<evidence type="ECO:0000256" key="2">
    <source>
        <dbReference type="ARBA" id="ARBA00023125"/>
    </source>
</evidence>
<keyword evidence="6" id="KW-1185">Reference proteome</keyword>
<dbReference type="InterPro" id="IPR009057">
    <property type="entry name" value="Homeodomain-like_sf"/>
</dbReference>
<dbReference type="Pfam" id="PF12625">
    <property type="entry name" value="Arabinose_bd"/>
    <property type="match status" value="1"/>
</dbReference>
<feature type="domain" description="HTH araC/xylS-type" evidence="4">
    <location>
        <begin position="225"/>
        <end position="323"/>
    </location>
</feature>
<dbReference type="SMART" id="SM00342">
    <property type="entry name" value="HTH_ARAC"/>
    <property type="match status" value="1"/>
</dbReference>
<dbReference type="PANTHER" id="PTHR47894:SF1">
    <property type="entry name" value="HTH-TYPE TRANSCRIPTIONAL REGULATOR VQSM"/>
    <property type="match status" value="1"/>
</dbReference>
<gene>
    <name evidence="5" type="ORF">M1O15_25395</name>
</gene>
<keyword evidence="1" id="KW-0805">Transcription regulation</keyword>
<dbReference type="SUPFAM" id="SSF46689">
    <property type="entry name" value="Homeodomain-like"/>
    <property type="match status" value="1"/>
</dbReference>
<evidence type="ECO:0000313" key="5">
    <source>
        <dbReference type="EMBL" id="MCK8680671.1"/>
    </source>
</evidence>
<proteinExistence type="predicted"/>
<reference evidence="5 6" key="1">
    <citation type="submission" date="2022-04" db="EMBL/GenBank/DDBJ databases">
        <title>Streptomyces sp. nov. LCR6-01 isolated from Lichen of Dirinaria sp.</title>
        <authorList>
            <person name="Kanchanasin P."/>
            <person name="Tanasupawat S."/>
            <person name="Phongsopitanun W."/>
        </authorList>
    </citation>
    <scope>NUCLEOTIDE SEQUENCE [LARGE SCALE GENOMIC DNA]</scope>
    <source>
        <strain evidence="5 6">LCR6-01</strain>
    </source>
</reference>
<dbReference type="Pfam" id="PF12833">
    <property type="entry name" value="HTH_18"/>
    <property type="match status" value="1"/>
</dbReference>
<keyword evidence="2" id="KW-0238">DNA-binding</keyword>
<evidence type="ECO:0000256" key="3">
    <source>
        <dbReference type="ARBA" id="ARBA00023163"/>
    </source>
</evidence>
<accession>A0ABT0IH89</accession>
<protein>
    <submittedName>
        <fullName evidence="5">AraC family transcriptional regulator</fullName>
    </submittedName>
</protein>
<keyword evidence="3" id="KW-0804">Transcription</keyword>